<evidence type="ECO:0000259" key="9">
    <source>
        <dbReference type="Pfam" id="PF07716"/>
    </source>
</evidence>
<dbReference type="GO" id="GO:0003677">
    <property type="term" value="F:DNA binding"/>
    <property type="evidence" value="ECO:0007669"/>
    <property type="project" value="UniProtKB-KW"/>
</dbReference>
<dbReference type="InParanoid" id="A0A7M7GID8"/>
<evidence type="ECO:0000256" key="2">
    <source>
        <dbReference type="ARBA" id="ARBA00009050"/>
    </source>
</evidence>
<dbReference type="PANTHER" id="PTHR21051:SF4">
    <property type="entry name" value="CAMP-RESPONSIVE ELEMENT-BINDING PROTEIN-LIKE 2"/>
    <property type="match status" value="1"/>
</dbReference>
<dbReference type="FunCoup" id="A0A7M7GID8">
    <property type="interactions" value="731"/>
</dbReference>
<dbReference type="RefSeq" id="XP_003729367.2">
    <property type="nucleotide sequence ID" value="XM_003729319.3"/>
</dbReference>
<dbReference type="GeneID" id="100889425"/>
<feature type="compositionally biased region" description="Basic and acidic residues" evidence="8">
    <location>
        <begin position="45"/>
        <end position="63"/>
    </location>
</feature>
<dbReference type="KEGG" id="spu:100889425"/>
<keyword evidence="3" id="KW-0805">Transcription regulation</keyword>
<sequence length="157" mass="17739">MTKPDFGEPDNMEESNDMASSKPGRSSSRLRRVQSSGGKRGRRPSRVDRDAKLERSRQSARECRARKKQKYQLLEETVAEKEKKIVVLREKLEKYKNFCQLMDNGEIPVDIHRSLQADEALAVKEAEAAMRPSTSKSTRPQPVLATGVDSSSEEDSD</sequence>
<evidence type="ECO:0000256" key="1">
    <source>
        <dbReference type="ARBA" id="ARBA00004123"/>
    </source>
</evidence>
<evidence type="ECO:0000256" key="6">
    <source>
        <dbReference type="ARBA" id="ARBA00023163"/>
    </source>
</evidence>
<proteinExistence type="inferred from homology"/>
<dbReference type="AlphaFoldDB" id="A0A7M7GID8"/>
<dbReference type="GO" id="GO:0003700">
    <property type="term" value="F:DNA-binding transcription factor activity"/>
    <property type="evidence" value="ECO:0007669"/>
    <property type="project" value="InterPro"/>
</dbReference>
<dbReference type="InterPro" id="IPR004827">
    <property type="entry name" value="bZIP"/>
</dbReference>
<organism evidence="10 11">
    <name type="scientific">Strongylocentrotus purpuratus</name>
    <name type="common">Purple sea urchin</name>
    <dbReference type="NCBI Taxonomy" id="7668"/>
    <lineage>
        <taxon>Eukaryota</taxon>
        <taxon>Metazoa</taxon>
        <taxon>Echinodermata</taxon>
        <taxon>Eleutherozoa</taxon>
        <taxon>Echinozoa</taxon>
        <taxon>Echinoidea</taxon>
        <taxon>Euechinoidea</taxon>
        <taxon>Echinacea</taxon>
        <taxon>Camarodonta</taxon>
        <taxon>Echinidea</taxon>
        <taxon>Strongylocentrotidae</taxon>
        <taxon>Strongylocentrotus</taxon>
    </lineage>
</organism>
<comment type="subcellular location">
    <subcellularLocation>
        <location evidence="1">Nucleus</location>
    </subcellularLocation>
</comment>
<feature type="region of interest" description="Disordered" evidence="8">
    <location>
        <begin position="1"/>
        <end position="69"/>
    </location>
</feature>
<dbReference type="GO" id="GO:0006355">
    <property type="term" value="P:regulation of DNA-templated transcription"/>
    <property type="evidence" value="ECO:0000318"/>
    <property type="project" value="GO_Central"/>
</dbReference>
<protein>
    <recommendedName>
        <fullName evidence="9">BZIP domain-containing protein</fullName>
    </recommendedName>
</protein>
<evidence type="ECO:0000256" key="4">
    <source>
        <dbReference type="ARBA" id="ARBA00023125"/>
    </source>
</evidence>
<evidence type="ECO:0000256" key="3">
    <source>
        <dbReference type="ARBA" id="ARBA00023015"/>
    </source>
</evidence>
<dbReference type="Proteomes" id="UP000007110">
    <property type="component" value="Unassembled WGS sequence"/>
</dbReference>
<comment type="similarity">
    <text evidence="2">Belongs to the bZIP family. ATF subfamily.</text>
</comment>
<accession>A0A7M7GID8</accession>
<evidence type="ECO:0000256" key="7">
    <source>
        <dbReference type="ARBA" id="ARBA00023242"/>
    </source>
</evidence>
<dbReference type="EnsemblMetazoa" id="XM_003729319">
    <property type="protein sequence ID" value="XP_003729367"/>
    <property type="gene ID" value="LOC100889425"/>
</dbReference>
<evidence type="ECO:0000256" key="5">
    <source>
        <dbReference type="ARBA" id="ARBA00023159"/>
    </source>
</evidence>
<name>A0A7M7GID8_STRPU</name>
<keyword evidence="5" id="KW-0010">Activator</keyword>
<dbReference type="CDD" id="cd14709">
    <property type="entry name" value="bZIP_CREBL2"/>
    <property type="match status" value="1"/>
</dbReference>
<keyword evidence="11" id="KW-1185">Reference proteome</keyword>
<feature type="domain" description="BZIP" evidence="9">
    <location>
        <begin position="51"/>
        <end position="96"/>
    </location>
</feature>
<dbReference type="GO" id="GO:0005634">
    <property type="term" value="C:nucleus"/>
    <property type="evidence" value="ECO:0000318"/>
    <property type="project" value="GO_Central"/>
</dbReference>
<dbReference type="OMA" id="CKKIDQG"/>
<keyword evidence="7" id="KW-0539">Nucleus</keyword>
<dbReference type="Gene3D" id="1.20.5.170">
    <property type="match status" value="1"/>
</dbReference>
<dbReference type="InterPro" id="IPR039250">
    <property type="entry name" value="CREBL2/REPTOR-BP"/>
</dbReference>
<dbReference type="PANTHER" id="PTHR21051">
    <property type="entry name" value="CAMP-RESPONSIVE ELEMENT-BINDING PROTEIN-LIKE 2"/>
    <property type="match status" value="1"/>
</dbReference>
<keyword evidence="4" id="KW-0238">DNA-binding</keyword>
<dbReference type="InterPro" id="IPR046347">
    <property type="entry name" value="bZIP_sf"/>
</dbReference>
<dbReference type="SUPFAM" id="SSF57959">
    <property type="entry name" value="Leucine zipper domain"/>
    <property type="match status" value="1"/>
</dbReference>
<dbReference type="OrthoDB" id="5984119at2759"/>
<keyword evidence="6" id="KW-0804">Transcription</keyword>
<evidence type="ECO:0000313" key="10">
    <source>
        <dbReference type="EnsemblMetazoa" id="XP_003729367"/>
    </source>
</evidence>
<feature type="region of interest" description="Disordered" evidence="8">
    <location>
        <begin position="126"/>
        <end position="157"/>
    </location>
</feature>
<reference evidence="11" key="1">
    <citation type="submission" date="2015-02" db="EMBL/GenBank/DDBJ databases">
        <title>Genome sequencing for Strongylocentrotus purpuratus.</title>
        <authorList>
            <person name="Murali S."/>
            <person name="Liu Y."/>
            <person name="Vee V."/>
            <person name="English A."/>
            <person name="Wang M."/>
            <person name="Skinner E."/>
            <person name="Han Y."/>
            <person name="Muzny D.M."/>
            <person name="Worley K.C."/>
            <person name="Gibbs R.A."/>
        </authorList>
    </citation>
    <scope>NUCLEOTIDE SEQUENCE</scope>
</reference>
<reference evidence="10" key="2">
    <citation type="submission" date="2021-01" db="UniProtKB">
        <authorList>
            <consortium name="EnsemblMetazoa"/>
        </authorList>
    </citation>
    <scope>IDENTIFICATION</scope>
</reference>
<dbReference type="Pfam" id="PF07716">
    <property type="entry name" value="bZIP_2"/>
    <property type="match status" value="1"/>
</dbReference>
<evidence type="ECO:0000256" key="8">
    <source>
        <dbReference type="SAM" id="MobiDB-lite"/>
    </source>
</evidence>
<evidence type="ECO:0000313" key="11">
    <source>
        <dbReference type="Proteomes" id="UP000007110"/>
    </source>
</evidence>
<feature type="compositionally biased region" description="Acidic residues" evidence="8">
    <location>
        <begin position="7"/>
        <end position="16"/>
    </location>
</feature>